<organism evidence="1 2">
    <name type="scientific">Manihot esculenta</name>
    <name type="common">Cassava</name>
    <name type="synonym">Jatropha manihot</name>
    <dbReference type="NCBI Taxonomy" id="3983"/>
    <lineage>
        <taxon>Eukaryota</taxon>
        <taxon>Viridiplantae</taxon>
        <taxon>Streptophyta</taxon>
        <taxon>Embryophyta</taxon>
        <taxon>Tracheophyta</taxon>
        <taxon>Spermatophyta</taxon>
        <taxon>Magnoliopsida</taxon>
        <taxon>eudicotyledons</taxon>
        <taxon>Gunneridae</taxon>
        <taxon>Pentapetalae</taxon>
        <taxon>rosids</taxon>
        <taxon>fabids</taxon>
        <taxon>Malpighiales</taxon>
        <taxon>Euphorbiaceae</taxon>
        <taxon>Crotonoideae</taxon>
        <taxon>Manihoteae</taxon>
        <taxon>Manihot</taxon>
    </lineage>
</organism>
<name>A0ACB7GK10_MANES</name>
<reference evidence="2" key="1">
    <citation type="journal article" date="2016" name="Nat. Biotechnol.">
        <title>Sequencing wild and cultivated cassava and related species reveals extensive interspecific hybridization and genetic diversity.</title>
        <authorList>
            <person name="Bredeson J.V."/>
            <person name="Lyons J.B."/>
            <person name="Prochnik S.E."/>
            <person name="Wu G.A."/>
            <person name="Ha C.M."/>
            <person name="Edsinger-Gonzales E."/>
            <person name="Grimwood J."/>
            <person name="Schmutz J."/>
            <person name="Rabbi I.Y."/>
            <person name="Egesi C."/>
            <person name="Nauluvula P."/>
            <person name="Lebot V."/>
            <person name="Ndunguru J."/>
            <person name="Mkamilo G."/>
            <person name="Bart R.S."/>
            <person name="Setter T.L."/>
            <person name="Gleadow R.M."/>
            <person name="Kulakow P."/>
            <person name="Ferguson M.E."/>
            <person name="Rounsley S."/>
            <person name="Rokhsar D.S."/>
        </authorList>
    </citation>
    <scope>NUCLEOTIDE SEQUENCE [LARGE SCALE GENOMIC DNA]</scope>
    <source>
        <strain evidence="2">cv. AM560-2</strain>
    </source>
</reference>
<proteinExistence type="predicted"/>
<dbReference type="Proteomes" id="UP000091857">
    <property type="component" value="Chromosome 13"/>
</dbReference>
<evidence type="ECO:0000313" key="2">
    <source>
        <dbReference type="Proteomes" id="UP000091857"/>
    </source>
</evidence>
<protein>
    <submittedName>
        <fullName evidence="1">Uncharacterized protein</fullName>
    </submittedName>
</protein>
<evidence type="ECO:0000313" key="1">
    <source>
        <dbReference type="EMBL" id="KAG8640697.1"/>
    </source>
</evidence>
<accession>A0ACB7GK10</accession>
<keyword evidence="2" id="KW-1185">Reference proteome</keyword>
<gene>
    <name evidence="1" type="ORF">MANES_13G087750v8</name>
</gene>
<comment type="caution">
    <text evidence="1">The sequence shown here is derived from an EMBL/GenBank/DDBJ whole genome shotgun (WGS) entry which is preliminary data.</text>
</comment>
<sequence length="693" mass="76701">MVRFSCFNSHIHSQKPKKPFHTSVESMRKNLQDSSRIKALTAPSKTTSLNSSLLKVQADTENTGSIKSVTSSVFVEQGWKAEEIKGKEIIGNDTRFHQKGLIKKSQSLGSGLCHEGRILCENDIEDDTDQGLSSDSLDQNGIGGPYCTKDAGVSTTSDRENVPQSQTAQFGSDIVNGKSILSIEDPRHSEKEGPENSEVLVSSEGGNESRNPMPSTPPMIDKSSSLPDIRSSSLSSGQAPRARSCEDLHMLHMRWKEVSFCEVEMQVMQEQERNYNDSKTEKNNFEISLDDGYDPYNYSASAKDWIIPVADEVNMATILHRKSPSGLYDELPNRDFKMKRIEEWIIDLQHCSPLEGSNELTDTNRPLNRDSTVISGLRGTRVDTNVTPGMEAAKKYISCLSANATTAQLSNHGLAVIPYLSAFVSLRVLNLSGNSIVRISAGALPRGLHMLNLSKNNISTIEGLRELTRLRVLNLSYNRIFRIGHGLASCSSLKELYLAGNKISEVEGLHRLLKLTVLDLRFNKISTAKCLGQLAANYNSLQAISLEGNPAQKNVGDEQLKKHLQGLLPHLLYFNRQPIKVSTLKDAADRVVRLGINAHQFERGQRSDNKGARKGGHGQAGTRLTSSTIHGRKNQAVGSPKRSRGRNARLPPTGTKATTDHRHHYFDISGKHLNYRSERSIRRSRSEGTLRVL</sequence>
<dbReference type="EMBL" id="CM004399">
    <property type="protein sequence ID" value="KAG8640697.1"/>
    <property type="molecule type" value="Genomic_DNA"/>
</dbReference>